<organism evidence="1">
    <name type="scientific">Arion vulgaris</name>
    <dbReference type="NCBI Taxonomy" id="1028688"/>
    <lineage>
        <taxon>Eukaryota</taxon>
        <taxon>Metazoa</taxon>
        <taxon>Spiralia</taxon>
        <taxon>Lophotrochozoa</taxon>
        <taxon>Mollusca</taxon>
        <taxon>Gastropoda</taxon>
        <taxon>Heterobranchia</taxon>
        <taxon>Euthyneura</taxon>
        <taxon>Panpulmonata</taxon>
        <taxon>Eupulmonata</taxon>
        <taxon>Stylommatophora</taxon>
        <taxon>Helicina</taxon>
        <taxon>Arionoidea</taxon>
        <taxon>Arionidae</taxon>
        <taxon>Arion</taxon>
    </lineage>
</organism>
<gene>
    <name evidence="1" type="primary">ORF28398</name>
</gene>
<dbReference type="AlphaFoldDB" id="A0A0B6YKL0"/>
<proteinExistence type="predicted"/>
<reference evidence="1" key="1">
    <citation type="submission" date="2014-12" db="EMBL/GenBank/DDBJ databases">
        <title>Insight into the proteome of Arion vulgaris.</title>
        <authorList>
            <person name="Aradska J."/>
            <person name="Bulat T."/>
            <person name="Smidak R."/>
            <person name="Sarate P."/>
            <person name="Gangsoo J."/>
            <person name="Sialana F."/>
            <person name="Bilban M."/>
            <person name="Lubec G."/>
        </authorList>
    </citation>
    <scope>NUCLEOTIDE SEQUENCE</scope>
    <source>
        <tissue evidence="1">Skin</tissue>
    </source>
</reference>
<name>A0A0B6YKL0_9EUPU</name>
<feature type="non-terminal residue" evidence="1">
    <location>
        <position position="1"/>
    </location>
</feature>
<sequence length="73" mass="8291">LEIPVISITYDDAPTVEEFECHDLEAHSGQANREEHISENLKKVELKPLHPLQIPPYSFIGHNSNSQPGQVFR</sequence>
<protein>
    <submittedName>
        <fullName evidence="1">Uncharacterized protein</fullName>
    </submittedName>
</protein>
<accession>A0A0B6YKL0</accession>
<evidence type="ECO:0000313" key="1">
    <source>
        <dbReference type="EMBL" id="CEK56739.1"/>
    </source>
</evidence>
<feature type="non-terminal residue" evidence="1">
    <location>
        <position position="73"/>
    </location>
</feature>
<dbReference type="EMBL" id="HACG01009874">
    <property type="protein sequence ID" value="CEK56739.1"/>
    <property type="molecule type" value="Transcribed_RNA"/>
</dbReference>